<keyword evidence="1" id="KW-1185">Reference proteome</keyword>
<name>A0AAF3FG97_9BILA</name>
<evidence type="ECO:0000313" key="2">
    <source>
        <dbReference type="WBParaSite" id="MBELARI_LOCUS5670"/>
    </source>
</evidence>
<dbReference type="Proteomes" id="UP000887575">
    <property type="component" value="Unassembled WGS sequence"/>
</dbReference>
<dbReference type="AlphaFoldDB" id="A0AAF3FG97"/>
<dbReference type="WBParaSite" id="MBELARI_LOCUS5670">
    <property type="protein sequence ID" value="MBELARI_LOCUS5670"/>
    <property type="gene ID" value="MBELARI_LOCUS5670"/>
</dbReference>
<reference evidence="2" key="1">
    <citation type="submission" date="2024-02" db="UniProtKB">
        <authorList>
            <consortium name="WormBaseParasite"/>
        </authorList>
    </citation>
    <scope>IDENTIFICATION</scope>
</reference>
<sequence>MSQKKVFLSSGEHKVSITLADEEDRNNLEALMAATAASQPWKISDQPALQTAPAATQKNEVKHYNAEGFLEAAQKYLNDSPPDLEKACEKLWATMACLFKKRCLEAGYKLTSDNSLRQMAEWIFKKPSLLSPAVAECGLRLFIHCERFHQHGFEGSKAEVASVVTDLKEFLSEFNQIKLDALKLVLEKKKVEFQGSDDVTFEEFKMEVEDMGLKYTKTQWKIHVSEVTYY</sequence>
<evidence type="ECO:0000313" key="1">
    <source>
        <dbReference type="Proteomes" id="UP000887575"/>
    </source>
</evidence>
<proteinExistence type="predicted"/>
<organism evidence="1 2">
    <name type="scientific">Mesorhabditis belari</name>
    <dbReference type="NCBI Taxonomy" id="2138241"/>
    <lineage>
        <taxon>Eukaryota</taxon>
        <taxon>Metazoa</taxon>
        <taxon>Ecdysozoa</taxon>
        <taxon>Nematoda</taxon>
        <taxon>Chromadorea</taxon>
        <taxon>Rhabditida</taxon>
        <taxon>Rhabditina</taxon>
        <taxon>Rhabditomorpha</taxon>
        <taxon>Rhabditoidea</taxon>
        <taxon>Rhabditidae</taxon>
        <taxon>Mesorhabditinae</taxon>
        <taxon>Mesorhabditis</taxon>
    </lineage>
</organism>
<protein>
    <submittedName>
        <fullName evidence="2">Uncharacterized protein</fullName>
    </submittedName>
</protein>
<accession>A0AAF3FG97</accession>